<keyword evidence="2" id="KW-1185">Reference proteome</keyword>
<sequence>MKKQALFIHSAGPQGKGEGSTGLLEYLQKELGDDLEWIAPQMPNPENPAYAEWQEQLRKEIGLLDDGAILVGHSIGGSALLKFLSEEELGKKFTALFTVAAPYWGINDDWKKEDFTLAENFTSRNSLLPKLVMYHSAGDPVVPFSHVERYAKELPSADIRKLEGGDHLFLDGLPELVEEIRNQ</sequence>
<keyword evidence="1" id="KW-0378">Hydrolase</keyword>
<dbReference type="GO" id="GO:0016787">
    <property type="term" value="F:hydrolase activity"/>
    <property type="evidence" value="ECO:0007669"/>
    <property type="project" value="UniProtKB-KW"/>
</dbReference>
<accession>A0A3M8P5Q5</accession>
<protein>
    <submittedName>
        <fullName evidence="1">Serine hydrolase family protein</fullName>
    </submittedName>
</protein>
<comment type="caution">
    <text evidence="1">The sequence shown here is derived from an EMBL/GenBank/DDBJ whole genome shotgun (WGS) entry which is preliminary data.</text>
</comment>
<dbReference type="SUPFAM" id="SSF53474">
    <property type="entry name" value="alpha/beta-Hydrolases"/>
    <property type="match status" value="1"/>
</dbReference>
<name>A0A3M8P5Q5_9BACL</name>
<reference evidence="1 2" key="1">
    <citation type="journal article" date="2018" name="Int. J. Syst. Evol. Microbiol.">
        <title>Planococcus salinus sp. nov., a moderately halophilic bacterium isolated from a saline-alkali soil.</title>
        <authorList>
            <person name="Gan L."/>
        </authorList>
    </citation>
    <scope>NUCLEOTIDE SEQUENCE [LARGE SCALE GENOMIC DNA]</scope>
    <source>
        <strain evidence="1 2">LCB217</strain>
    </source>
</reference>
<organism evidence="1 2">
    <name type="scientific">Planococcus salinus</name>
    <dbReference type="NCBI Taxonomy" id="1848460"/>
    <lineage>
        <taxon>Bacteria</taxon>
        <taxon>Bacillati</taxon>
        <taxon>Bacillota</taxon>
        <taxon>Bacilli</taxon>
        <taxon>Bacillales</taxon>
        <taxon>Caryophanaceae</taxon>
        <taxon>Planococcus</taxon>
    </lineage>
</organism>
<evidence type="ECO:0000313" key="2">
    <source>
        <dbReference type="Proteomes" id="UP000275473"/>
    </source>
</evidence>
<dbReference type="Gene3D" id="3.40.50.1820">
    <property type="entry name" value="alpha/beta hydrolase"/>
    <property type="match status" value="1"/>
</dbReference>
<dbReference type="InterPro" id="IPR029058">
    <property type="entry name" value="AB_hydrolase_fold"/>
</dbReference>
<dbReference type="Pfam" id="PF06821">
    <property type="entry name" value="Ser_hydrolase"/>
    <property type="match status" value="1"/>
</dbReference>
<dbReference type="Proteomes" id="UP000275473">
    <property type="component" value="Unassembled WGS sequence"/>
</dbReference>
<dbReference type="PANTHER" id="PTHR15394:SF3">
    <property type="entry name" value="SERINE HYDROLASE RBBP9"/>
    <property type="match status" value="1"/>
</dbReference>
<dbReference type="EMBL" id="RIAX01000008">
    <property type="protein sequence ID" value="RNF39009.1"/>
    <property type="molecule type" value="Genomic_DNA"/>
</dbReference>
<evidence type="ECO:0000313" key="1">
    <source>
        <dbReference type="EMBL" id="RNF39009.1"/>
    </source>
</evidence>
<gene>
    <name evidence="1" type="ORF">EEX84_11510</name>
</gene>
<proteinExistence type="predicted"/>
<dbReference type="PANTHER" id="PTHR15394">
    <property type="entry name" value="SERINE HYDROLASE RBBP9"/>
    <property type="match status" value="1"/>
</dbReference>
<dbReference type="InterPro" id="IPR010662">
    <property type="entry name" value="RBBP9/YdeN"/>
</dbReference>
<dbReference type="OrthoDB" id="9804993at2"/>
<dbReference type="AlphaFoldDB" id="A0A3M8P5Q5"/>
<dbReference type="RefSeq" id="WP_123165791.1">
    <property type="nucleotide sequence ID" value="NZ_RIAX01000008.1"/>
</dbReference>